<dbReference type="PROSITE" id="PS51195">
    <property type="entry name" value="Q_MOTIF"/>
    <property type="match status" value="1"/>
</dbReference>
<evidence type="ECO:0000256" key="8">
    <source>
        <dbReference type="ARBA" id="ARBA00047984"/>
    </source>
</evidence>
<feature type="short sequence motif" description="Q motif" evidence="9">
    <location>
        <begin position="171"/>
        <end position="199"/>
    </location>
</feature>
<keyword evidence="3 10" id="KW-0547">Nucleotide-binding</keyword>
<keyword evidence="6 10" id="KW-0067">ATP-binding</keyword>
<organism evidence="16 17">
    <name type="scientific">Exophiala sideris</name>
    <dbReference type="NCBI Taxonomy" id="1016849"/>
    <lineage>
        <taxon>Eukaryota</taxon>
        <taxon>Fungi</taxon>
        <taxon>Dikarya</taxon>
        <taxon>Ascomycota</taxon>
        <taxon>Pezizomycotina</taxon>
        <taxon>Eurotiomycetes</taxon>
        <taxon>Chaetothyriomycetidae</taxon>
        <taxon>Chaetothyriales</taxon>
        <taxon>Herpotrichiellaceae</taxon>
        <taxon>Exophiala</taxon>
    </lineage>
</organism>
<dbReference type="SMART" id="SM00490">
    <property type="entry name" value="HELICc"/>
    <property type="match status" value="1"/>
</dbReference>
<dbReference type="GO" id="GO:0003724">
    <property type="term" value="F:RNA helicase activity"/>
    <property type="evidence" value="ECO:0007669"/>
    <property type="project" value="UniProtKB-EC"/>
</dbReference>
<feature type="region of interest" description="Disordered" evidence="12">
    <location>
        <begin position="89"/>
        <end position="110"/>
    </location>
</feature>
<evidence type="ECO:0000313" key="17">
    <source>
        <dbReference type="Proteomes" id="UP001345691"/>
    </source>
</evidence>
<dbReference type="PROSITE" id="PS51192">
    <property type="entry name" value="HELICASE_ATP_BIND_1"/>
    <property type="match status" value="1"/>
</dbReference>
<feature type="region of interest" description="Disordered" evidence="12">
    <location>
        <begin position="654"/>
        <end position="677"/>
    </location>
</feature>
<evidence type="ECO:0000256" key="7">
    <source>
        <dbReference type="ARBA" id="ARBA00022884"/>
    </source>
</evidence>
<keyword evidence="4 10" id="KW-0378">Hydrolase</keyword>
<comment type="domain">
    <text evidence="11">The Q motif is unique to and characteristic of the DEAD box family of RNA helicases and controls ATP binding and hydrolysis.</text>
</comment>
<evidence type="ECO:0000256" key="5">
    <source>
        <dbReference type="ARBA" id="ARBA00022806"/>
    </source>
</evidence>
<dbReference type="Gene3D" id="3.40.50.300">
    <property type="entry name" value="P-loop containing nucleotide triphosphate hydrolases"/>
    <property type="match status" value="2"/>
</dbReference>
<keyword evidence="17" id="KW-1185">Reference proteome</keyword>
<comment type="caution">
    <text evidence="16">The sequence shown here is derived from an EMBL/GenBank/DDBJ whole genome shotgun (WGS) entry which is preliminary data.</text>
</comment>
<evidence type="ECO:0000259" key="14">
    <source>
        <dbReference type="PROSITE" id="PS51194"/>
    </source>
</evidence>
<feature type="domain" description="Helicase C-terminal" evidence="14">
    <location>
        <begin position="464"/>
        <end position="611"/>
    </location>
</feature>
<dbReference type="Pfam" id="PF00271">
    <property type="entry name" value="Helicase_C"/>
    <property type="match status" value="1"/>
</dbReference>
<dbReference type="InterPro" id="IPR000629">
    <property type="entry name" value="RNA-helicase_DEAD-box_CS"/>
</dbReference>
<dbReference type="CDD" id="cd18787">
    <property type="entry name" value="SF2_C_DEAD"/>
    <property type="match status" value="1"/>
</dbReference>
<name>A0ABR0J455_9EURO</name>
<comment type="catalytic activity">
    <reaction evidence="8 11">
        <text>ATP + H2O = ADP + phosphate + H(+)</text>
        <dbReference type="Rhea" id="RHEA:13065"/>
        <dbReference type="ChEBI" id="CHEBI:15377"/>
        <dbReference type="ChEBI" id="CHEBI:15378"/>
        <dbReference type="ChEBI" id="CHEBI:30616"/>
        <dbReference type="ChEBI" id="CHEBI:43474"/>
        <dbReference type="ChEBI" id="CHEBI:456216"/>
        <dbReference type="EC" id="3.6.4.13"/>
    </reaction>
</comment>
<evidence type="ECO:0000256" key="11">
    <source>
        <dbReference type="RuleBase" id="RU365068"/>
    </source>
</evidence>
<dbReference type="Proteomes" id="UP001345691">
    <property type="component" value="Unassembled WGS sequence"/>
</dbReference>
<dbReference type="InterPro" id="IPR014014">
    <property type="entry name" value="RNA_helicase_DEAD_Q_motif"/>
</dbReference>
<feature type="compositionally biased region" description="Acidic residues" evidence="12">
    <location>
        <begin position="91"/>
        <end position="110"/>
    </location>
</feature>
<keyword evidence="5 10" id="KW-0347">Helicase</keyword>
<evidence type="ECO:0000259" key="15">
    <source>
        <dbReference type="PROSITE" id="PS51195"/>
    </source>
</evidence>
<accession>A0ABR0J455</accession>
<dbReference type="Pfam" id="PF00270">
    <property type="entry name" value="DEAD"/>
    <property type="match status" value="1"/>
</dbReference>
<dbReference type="InterPro" id="IPR011545">
    <property type="entry name" value="DEAD/DEAH_box_helicase_dom"/>
</dbReference>
<gene>
    <name evidence="16" type="primary">MAK5</name>
    <name evidence="16" type="ORF">LTR69_008461</name>
</gene>
<dbReference type="InterPro" id="IPR001650">
    <property type="entry name" value="Helicase_C-like"/>
</dbReference>
<dbReference type="PROSITE" id="PS00039">
    <property type="entry name" value="DEAD_ATP_HELICASE"/>
    <property type="match status" value="1"/>
</dbReference>
<evidence type="ECO:0000256" key="1">
    <source>
        <dbReference type="ARBA" id="ARBA00004604"/>
    </source>
</evidence>
<evidence type="ECO:0000256" key="9">
    <source>
        <dbReference type="PROSITE-ProRule" id="PRU00552"/>
    </source>
</evidence>
<reference evidence="16 17" key="1">
    <citation type="submission" date="2023-08" db="EMBL/GenBank/DDBJ databases">
        <title>Black Yeasts Isolated from many extreme environments.</title>
        <authorList>
            <person name="Coleine C."/>
            <person name="Stajich J.E."/>
            <person name="Selbmann L."/>
        </authorList>
    </citation>
    <scope>NUCLEOTIDE SEQUENCE [LARGE SCALE GENOMIC DNA]</scope>
    <source>
        <strain evidence="16 17">CCFEE 6328</strain>
    </source>
</reference>
<comment type="function">
    <text evidence="11">RNA helicase.</text>
</comment>
<evidence type="ECO:0000256" key="2">
    <source>
        <dbReference type="ARBA" id="ARBA00022552"/>
    </source>
</evidence>
<dbReference type="EMBL" id="JAVRRF010000020">
    <property type="protein sequence ID" value="KAK5055628.1"/>
    <property type="molecule type" value="Genomic_DNA"/>
</dbReference>
<dbReference type="PROSITE" id="PS51194">
    <property type="entry name" value="HELICASE_CTER"/>
    <property type="match status" value="1"/>
</dbReference>
<protein>
    <recommendedName>
        <fullName evidence="11">ATP-dependent RNA helicase</fullName>
        <ecNumber evidence="11">3.6.4.13</ecNumber>
    </recommendedName>
</protein>
<evidence type="ECO:0000313" key="16">
    <source>
        <dbReference type="EMBL" id="KAK5055628.1"/>
    </source>
</evidence>
<dbReference type="SUPFAM" id="SSF52540">
    <property type="entry name" value="P-loop containing nucleoside triphosphate hydrolases"/>
    <property type="match status" value="1"/>
</dbReference>
<evidence type="ECO:0000256" key="3">
    <source>
        <dbReference type="ARBA" id="ARBA00022741"/>
    </source>
</evidence>
<dbReference type="InterPro" id="IPR014001">
    <property type="entry name" value="Helicase_ATP-bd"/>
</dbReference>
<sequence length="734" mass="80773">MSVTEKRKRTAASQNSNKKQKTTEASNEAGSKRINVRGDALKWKTVNFPGRLEDAEGFYGLEEIDDVEVVRDESNNHVMFLPKSDAAVVSDNDDEEKGEEWGGFDDDDLQATDASQNVENSKETLLQVKALKQKAAKPGEGSKLASADGIESGLTFDVLSDTADDIQTDVSLWNELDLSPTTLSQLARLGFGRPTPIQATAIPPIRQGHDVIGKAVTGSGKTLAFGLPLFEKWLANGNVPSNSPTKTKGPILALILAPTRELALQINRHLNELCIGLETHPRIAAVTGGLSIYKQQRQLEYADIVIATPGRLWEVMNDTTTNNDTDALVDRLKKIQFLVVDEADRLLSEGHFKEVENILDALDREVVEGDGEEEESSIPSKSQRQTLVFSATFHKGLQQKLTTKIKHGSRTNNELLDNQQSMEYLLKKLSFRETKPTFVDVNPTTQMASALSESIVECAAMKKDLYLYTLLLQNTAAKTLVFTNSISAVRRLVALLQTLKQPAVGLHSAMPQKSRLRSLEKFAGQRTILVATDVAARGLDIKGVDLIIHYHVPRTADMYVHRSGRTARAESSGRSILLCSPDEVAGVTRLISEVHKTDKAPEIVEVDGRLMKRLQGRVSLAHNITDTTISREKTASKDGWLRSAAEELGVDYDSEEFESQGQRGRRGRGGGKALKEKEKAAVAKDQLSQWRYELDGLLNKRINLGVSERYLAGGRVDVDALLDGRVDGAFLEGR</sequence>
<evidence type="ECO:0000256" key="4">
    <source>
        <dbReference type="ARBA" id="ARBA00022801"/>
    </source>
</evidence>
<keyword evidence="7 11" id="KW-0694">RNA-binding</keyword>
<comment type="subcellular location">
    <subcellularLocation>
        <location evidence="1">Nucleus</location>
        <location evidence="1">Nucleolus</location>
    </subcellularLocation>
</comment>
<comment type="similarity">
    <text evidence="10">Belongs to the DEAD box helicase family.</text>
</comment>
<dbReference type="InterPro" id="IPR027417">
    <property type="entry name" value="P-loop_NTPase"/>
</dbReference>
<feature type="compositionally biased region" description="Polar residues" evidence="12">
    <location>
        <begin position="11"/>
        <end position="29"/>
    </location>
</feature>
<dbReference type="PANTHER" id="PTHR24031">
    <property type="entry name" value="RNA HELICASE"/>
    <property type="match status" value="1"/>
</dbReference>
<dbReference type="GO" id="GO:0016787">
    <property type="term" value="F:hydrolase activity"/>
    <property type="evidence" value="ECO:0007669"/>
    <property type="project" value="UniProtKB-KW"/>
</dbReference>
<feature type="compositionally biased region" description="Basic residues" evidence="12">
    <location>
        <begin position="1"/>
        <end position="10"/>
    </location>
</feature>
<feature type="domain" description="DEAD-box RNA helicase Q" evidence="15">
    <location>
        <begin position="171"/>
        <end position="199"/>
    </location>
</feature>
<evidence type="ECO:0000256" key="10">
    <source>
        <dbReference type="RuleBase" id="RU000492"/>
    </source>
</evidence>
<evidence type="ECO:0000259" key="13">
    <source>
        <dbReference type="PROSITE" id="PS51192"/>
    </source>
</evidence>
<proteinExistence type="inferred from homology"/>
<keyword evidence="2" id="KW-0698">rRNA processing</keyword>
<evidence type="ECO:0000256" key="12">
    <source>
        <dbReference type="SAM" id="MobiDB-lite"/>
    </source>
</evidence>
<dbReference type="SMART" id="SM00487">
    <property type="entry name" value="DEXDc"/>
    <property type="match status" value="1"/>
</dbReference>
<evidence type="ECO:0000256" key="6">
    <source>
        <dbReference type="ARBA" id="ARBA00022840"/>
    </source>
</evidence>
<feature type="domain" description="Helicase ATP-binding" evidence="13">
    <location>
        <begin position="202"/>
        <end position="411"/>
    </location>
</feature>
<feature type="region of interest" description="Disordered" evidence="12">
    <location>
        <begin position="1"/>
        <end position="33"/>
    </location>
</feature>
<dbReference type="EC" id="3.6.4.13" evidence="11"/>